<accession>A0A0K8MFX2</accession>
<protein>
    <submittedName>
        <fullName evidence="2">Uncharacterized protein</fullName>
    </submittedName>
</protein>
<sequence>MSPIVTLAINVVSIYFVFYLLQPVDFTKIMPKNPNQAAILKVVIATILGFLLATAMISLVSAAQEIPNTVLKLS</sequence>
<gene>
    <name evidence="2" type="ORF">FFIC_092200</name>
</gene>
<proteinExistence type="predicted"/>
<keyword evidence="3" id="KW-1185">Reference proteome</keyword>
<keyword evidence="1" id="KW-0812">Transmembrane</keyword>
<dbReference type="OrthoDB" id="2142111at2"/>
<keyword evidence="1" id="KW-1133">Transmembrane helix</keyword>
<name>A0A0K8MFX2_9LACO</name>
<feature type="transmembrane region" description="Helical" evidence="1">
    <location>
        <begin position="38"/>
        <end position="63"/>
    </location>
</feature>
<evidence type="ECO:0000313" key="2">
    <source>
        <dbReference type="EMBL" id="GAO99387.1"/>
    </source>
</evidence>
<dbReference type="RefSeq" id="WP_061992806.1">
    <property type="nucleotide sequence ID" value="NZ_DF967986.1"/>
</dbReference>
<dbReference type="Proteomes" id="UP000253891">
    <property type="component" value="Unassembled WGS sequence"/>
</dbReference>
<dbReference type="STRING" id="157463.GCA_001047075_00319"/>
<dbReference type="AlphaFoldDB" id="A0A0K8MFX2"/>
<reference evidence="2 3" key="1">
    <citation type="journal article" date="2015" name="BMC Genomics">
        <title>Comparative genomics of Fructobacillus spp. and Leuconostoc spp. reveals niche-specific evolution of Fructobacillus spp.</title>
        <authorList>
            <person name="Endo A."/>
            <person name="Tanizawa Y."/>
            <person name="Tanaka N."/>
            <person name="Maeno S."/>
            <person name="Kumar H."/>
            <person name="Shiwa Y."/>
            <person name="Okada S."/>
            <person name="Yoshikawa H."/>
            <person name="Dicks L."/>
            <person name="Nakagawa J."/>
            <person name="Arita M."/>
        </authorList>
    </citation>
    <scope>NUCLEOTIDE SEQUENCE [LARGE SCALE GENOMIC DNA]</scope>
    <source>
        <strain evidence="2 3">JCM 12225</strain>
    </source>
</reference>
<keyword evidence="1" id="KW-0472">Membrane</keyword>
<organism evidence="2 3">
    <name type="scientific">Fructobacillus ficulneus</name>
    <dbReference type="NCBI Taxonomy" id="157463"/>
    <lineage>
        <taxon>Bacteria</taxon>
        <taxon>Bacillati</taxon>
        <taxon>Bacillota</taxon>
        <taxon>Bacilli</taxon>
        <taxon>Lactobacillales</taxon>
        <taxon>Lactobacillaceae</taxon>
        <taxon>Fructobacillus</taxon>
    </lineage>
</organism>
<feature type="transmembrane region" description="Helical" evidence="1">
    <location>
        <begin position="6"/>
        <end position="26"/>
    </location>
</feature>
<dbReference type="InterPro" id="IPR009526">
    <property type="entry name" value="DUF1146"/>
</dbReference>
<dbReference type="EMBL" id="DF967986">
    <property type="protein sequence ID" value="GAO99387.1"/>
    <property type="molecule type" value="Genomic_DNA"/>
</dbReference>
<evidence type="ECO:0000313" key="3">
    <source>
        <dbReference type="Proteomes" id="UP000253891"/>
    </source>
</evidence>
<evidence type="ECO:0000256" key="1">
    <source>
        <dbReference type="SAM" id="Phobius"/>
    </source>
</evidence>
<dbReference type="Pfam" id="PF06612">
    <property type="entry name" value="DUF1146"/>
    <property type="match status" value="1"/>
</dbReference>